<feature type="region of interest" description="Disordered" evidence="1">
    <location>
        <begin position="1"/>
        <end position="56"/>
    </location>
</feature>
<feature type="compositionally biased region" description="Polar residues" evidence="1">
    <location>
        <begin position="1"/>
        <end position="16"/>
    </location>
</feature>
<proteinExistence type="predicted"/>
<keyword evidence="3" id="KW-1185">Reference proteome</keyword>
<feature type="region of interest" description="Disordered" evidence="1">
    <location>
        <begin position="141"/>
        <end position="160"/>
    </location>
</feature>
<comment type="caution">
    <text evidence="2">The sequence shown here is derived from an EMBL/GenBank/DDBJ whole genome shotgun (WGS) entry which is preliminary data.</text>
</comment>
<evidence type="ECO:0000313" key="2">
    <source>
        <dbReference type="EMBL" id="PGH07051.1"/>
    </source>
</evidence>
<dbReference type="Proteomes" id="UP000224634">
    <property type="component" value="Unassembled WGS sequence"/>
</dbReference>
<feature type="compositionally biased region" description="Basic and acidic residues" evidence="1">
    <location>
        <begin position="44"/>
        <end position="56"/>
    </location>
</feature>
<evidence type="ECO:0000313" key="3">
    <source>
        <dbReference type="Proteomes" id="UP000224634"/>
    </source>
</evidence>
<gene>
    <name evidence="2" type="ORF">AJ80_08064</name>
</gene>
<protein>
    <submittedName>
        <fullName evidence="2">Uncharacterized protein</fullName>
    </submittedName>
</protein>
<dbReference type="EMBL" id="PDNA01000173">
    <property type="protein sequence ID" value="PGH07051.1"/>
    <property type="molecule type" value="Genomic_DNA"/>
</dbReference>
<evidence type="ECO:0000256" key="1">
    <source>
        <dbReference type="SAM" id="MobiDB-lite"/>
    </source>
</evidence>
<accession>A0A2B7XE58</accession>
<organism evidence="2 3">
    <name type="scientific">Polytolypa hystricis (strain UAMH7299)</name>
    <dbReference type="NCBI Taxonomy" id="1447883"/>
    <lineage>
        <taxon>Eukaryota</taxon>
        <taxon>Fungi</taxon>
        <taxon>Dikarya</taxon>
        <taxon>Ascomycota</taxon>
        <taxon>Pezizomycotina</taxon>
        <taxon>Eurotiomycetes</taxon>
        <taxon>Eurotiomycetidae</taxon>
        <taxon>Onygenales</taxon>
        <taxon>Onygenales incertae sedis</taxon>
        <taxon>Polytolypa</taxon>
    </lineage>
</organism>
<dbReference type="AlphaFoldDB" id="A0A2B7XE58"/>
<name>A0A2B7XE58_POLH7</name>
<feature type="compositionally biased region" description="Basic and acidic residues" evidence="1">
    <location>
        <begin position="21"/>
        <end position="32"/>
    </location>
</feature>
<sequence>MIWDRQSSASADQPTPASRFESLDNFRDPDSRRQHKQGLRVGRQRLEDKEKMPTGKISKELIREQNWVSIARENGTATVNIPREGLEAHGGASGNATAKREANTKRRALMKVSGAFKMSSKLFRASGTASVGVTPSSLQWSDEADGNRRMSAVIGTDDDI</sequence>
<reference evidence="2 3" key="1">
    <citation type="submission" date="2017-10" db="EMBL/GenBank/DDBJ databases">
        <title>Comparative genomics in systemic dimorphic fungi from Ajellomycetaceae.</title>
        <authorList>
            <person name="Munoz J.F."/>
            <person name="Mcewen J.G."/>
            <person name="Clay O.K."/>
            <person name="Cuomo C.A."/>
        </authorList>
    </citation>
    <scope>NUCLEOTIDE SEQUENCE [LARGE SCALE GENOMIC DNA]</scope>
    <source>
        <strain evidence="2 3">UAMH7299</strain>
    </source>
</reference>